<dbReference type="InterPro" id="IPR029071">
    <property type="entry name" value="Ubiquitin-like_domsf"/>
</dbReference>
<dbReference type="InterPro" id="IPR014352">
    <property type="entry name" value="FERM/acyl-CoA-bd_prot_sf"/>
</dbReference>
<keyword evidence="3" id="KW-1003">Cell membrane</keyword>
<dbReference type="Pfam" id="PF09379">
    <property type="entry name" value="FERM_N"/>
    <property type="match status" value="1"/>
</dbReference>
<dbReference type="InterPro" id="IPR018980">
    <property type="entry name" value="FERM_PH-like_C"/>
</dbReference>
<keyword evidence="10" id="KW-1267">Proteomics identification</keyword>
<dbReference type="Gene3D" id="3.10.20.90">
    <property type="entry name" value="Phosphatidylinositol 3-kinase Catalytic Subunit, Chain A, domain 1"/>
    <property type="match status" value="1"/>
</dbReference>
<dbReference type="CDD" id="cd13194">
    <property type="entry name" value="FERM_C_ERM"/>
    <property type="match status" value="1"/>
</dbReference>
<organism evidence="7 8">
    <name type="scientific">Rattus norvegicus</name>
    <name type="common">Rat</name>
    <dbReference type="NCBI Taxonomy" id="10116"/>
    <lineage>
        <taxon>Eukaryota</taxon>
        <taxon>Metazoa</taxon>
        <taxon>Chordata</taxon>
        <taxon>Craniata</taxon>
        <taxon>Vertebrata</taxon>
        <taxon>Euteleostomi</taxon>
        <taxon>Mammalia</taxon>
        <taxon>Eutheria</taxon>
        <taxon>Euarchontoglires</taxon>
        <taxon>Glires</taxon>
        <taxon>Rodentia</taxon>
        <taxon>Myomorpha</taxon>
        <taxon>Muroidea</taxon>
        <taxon>Muridae</taxon>
        <taxon>Murinae</taxon>
        <taxon>Rattus</taxon>
    </lineage>
</organism>
<evidence type="ECO:0000313" key="7">
    <source>
        <dbReference type="Ensembl" id="ENSRNOP00000076229.3"/>
    </source>
</evidence>
<dbReference type="RGD" id="621260">
    <property type="gene designation" value="Msn"/>
</dbReference>
<evidence type="ECO:0000256" key="3">
    <source>
        <dbReference type="ARBA" id="ARBA00022475"/>
    </source>
</evidence>
<dbReference type="Gene3D" id="1.20.5.450">
    <property type="match status" value="1"/>
</dbReference>
<gene>
    <name evidence="7 9" type="primary">Msn</name>
</gene>
<dbReference type="Proteomes" id="UP000002494">
    <property type="component" value="Chromosome X"/>
</dbReference>
<evidence type="ECO:0000256" key="5">
    <source>
        <dbReference type="ARBA" id="ARBA00023273"/>
    </source>
</evidence>
<evidence type="ECO:0000256" key="4">
    <source>
        <dbReference type="ARBA" id="ARBA00023136"/>
    </source>
</evidence>
<dbReference type="SMART" id="SM01196">
    <property type="entry name" value="FERM_C"/>
    <property type="match status" value="1"/>
</dbReference>
<dbReference type="SUPFAM" id="SSF54236">
    <property type="entry name" value="Ubiquitin-like"/>
    <property type="match status" value="1"/>
</dbReference>
<dbReference type="GO" id="GO:0042995">
    <property type="term" value="C:cell projection"/>
    <property type="evidence" value="ECO:0007669"/>
    <property type="project" value="UniProtKB-SubCell"/>
</dbReference>
<evidence type="ECO:0000256" key="2">
    <source>
        <dbReference type="ARBA" id="ARBA00004413"/>
    </source>
</evidence>
<dbReference type="InterPro" id="IPR000798">
    <property type="entry name" value="Ez/rad/moesin-like"/>
</dbReference>
<evidence type="ECO:0000313" key="9">
    <source>
        <dbReference type="RGD" id="621260"/>
    </source>
</evidence>
<keyword evidence="5" id="KW-0966">Cell projection</keyword>
<dbReference type="ExpressionAtlas" id="A0A1W2Q6E9">
    <property type="expression patterns" value="baseline and differential"/>
</dbReference>
<dbReference type="PRINTS" id="PR00935">
    <property type="entry name" value="BAND41"/>
</dbReference>
<dbReference type="CDD" id="cd17187">
    <property type="entry name" value="FERM_F1_ERM"/>
    <property type="match status" value="1"/>
</dbReference>
<reference evidence="7" key="3">
    <citation type="submission" date="2025-08" db="UniProtKB">
        <authorList>
            <consortium name="Ensembl"/>
        </authorList>
    </citation>
    <scope>IDENTIFICATION</scope>
    <source>
        <strain evidence="7">Brown Norway</strain>
    </source>
</reference>
<evidence type="ECO:0007829" key="10">
    <source>
        <dbReference type="PeptideAtlas" id="A0A1W2Q6E9"/>
    </source>
</evidence>
<sequence length="355" mass="41639">ISVRVTTMDAELEFAIQPNTTGKQLFDQVVKTIGLREVWFFGLQYQDTKAFSTWLKLNKKVTAQDVRKESPLLFKFRAKFYPEDVSEELIQDITQRLFFLQVKEGILNDDIYCPPETAVLLASYAVQSKYGDFNKEVHKSGYLAGDKLLPQRVLEQHKLNKDQWEERIQVWHEEHRGMLREDAVLEYLKIAQDLEMYGVNYFSIKNKKGSELWLGVDALGLNIYEQNDRLTPKIGFPWSEIRNISFNDKKFVIKPIDKKAPDFVFYAPRLRINKRILALCMGNHELYMRRRKPDTIEVQQMKAQAREEKHQKQMERSPKILGKTTLKIKNGCAETCMYTHVHSGIIWTLKELKIT</sequence>
<dbReference type="InterPro" id="IPR041789">
    <property type="entry name" value="ERM_FERM_C"/>
</dbReference>
<dbReference type="InterPro" id="IPR011993">
    <property type="entry name" value="PH-like_dom_sf"/>
</dbReference>
<dbReference type="SUPFAM" id="SSF50729">
    <property type="entry name" value="PH domain-like"/>
    <property type="match status" value="1"/>
</dbReference>
<evidence type="ECO:0000256" key="1">
    <source>
        <dbReference type="ARBA" id="ARBA00004316"/>
    </source>
</evidence>
<dbReference type="InterPro" id="IPR019748">
    <property type="entry name" value="FERM_central"/>
</dbReference>
<dbReference type="SUPFAM" id="SSF47031">
    <property type="entry name" value="Second domain of FERM"/>
    <property type="match status" value="1"/>
</dbReference>
<dbReference type="GO" id="GO:0003779">
    <property type="term" value="F:actin binding"/>
    <property type="evidence" value="ECO:0007669"/>
    <property type="project" value="InterPro"/>
</dbReference>
<dbReference type="InterPro" id="IPR000299">
    <property type="entry name" value="FERM_domain"/>
</dbReference>
<dbReference type="InterPro" id="IPR019749">
    <property type="entry name" value="Band_41_domain"/>
</dbReference>
<proteinExistence type="evidence at protein level"/>
<dbReference type="GeneTree" id="ENSGT01090000260082"/>
<dbReference type="InterPro" id="IPR035963">
    <property type="entry name" value="FERM_2"/>
</dbReference>
<dbReference type="InterPro" id="IPR018979">
    <property type="entry name" value="FERM_N"/>
</dbReference>
<comment type="subcellular location">
    <subcellularLocation>
        <location evidence="2">Cell membrane</location>
        <topology evidence="2">Peripheral membrane protein</topology>
        <orientation evidence="2">Cytoplasmic side</orientation>
    </subcellularLocation>
    <subcellularLocation>
        <location evidence="1">Cell projection</location>
    </subcellularLocation>
</comment>
<dbReference type="Bgee" id="ENSRNOG00000030118">
    <property type="expression patterns" value="Expressed in lung and 19 other cell types or tissues"/>
</dbReference>
<evidence type="ECO:0000259" key="6">
    <source>
        <dbReference type="PROSITE" id="PS50057"/>
    </source>
</evidence>
<dbReference type="InterPro" id="IPR011174">
    <property type="entry name" value="ERM"/>
</dbReference>
<dbReference type="PRINTS" id="PR00661">
    <property type="entry name" value="ERMFAMILY"/>
</dbReference>
<dbReference type="PROSITE" id="PS50057">
    <property type="entry name" value="FERM_3"/>
    <property type="match status" value="1"/>
</dbReference>
<keyword evidence="4" id="KW-0472">Membrane</keyword>
<feature type="domain" description="FERM" evidence="6">
    <location>
        <begin position="1"/>
        <end position="291"/>
    </location>
</feature>
<dbReference type="Ensembl" id="ENSRNOT00000093499.3">
    <property type="protein sequence ID" value="ENSRNOP00000076229.3"/>
    <property type="gene ID" value="ENSRNOG00000030118.9"/>
</dbReference>
<dbReference type="PROSITE" id="PS00660">
    <property type="entry name" value="FERM_1"/>
    <property type="match status" value="1"/>
</dbReference>
<dbReference type="Pfam" id="PF00373">
    <property type="entry name" value="FERM_M"/>
    <property type="match status" value="1"/>
</dbReference>
<dbReference type="VEuPathDB" id="HostDB:ENSRNOG00000030118"/>
<dbReference type="PROSITE" id="PS00661">
    <property type="entry name" value="FERM_2"/>
    <property type="match status" value="1"/>
</dbReference>
<dbReference type="InterPro" id="IPR019747">
    <property type="entry name" value="FERM_CS"/>
</dbReference>
<keyword evidence="8" id="KW-1185">Reference proteome</keyword>
<reference evidence="7" key="2">
    <citation type="submission" date="2024-01" db="EMBL/GenBank/DDBJ databases">
        <title>GRCr8: a new rat reference genome assembly contstructed from accurate long reads and long range scaffolding.</title>
        <authorList>
            <person name="Doris P.A."/>
            <person name="Kalbfleisch T."/>
            <person name="Li K."/>
            <person name="Howe K."/>
            <person name="Wood J."/>
        </authorList>
    </citation>
    <scope>NUCLEOTIDE SEQUENCE [LARGE SCALE GENOMIC DNA]</scope>
    <source>
        <strain evidence="7">Brown Norway</strain>
    </source>
</reference>
<evidence type="ECO:0007829" key="11">
    <source>
        <dbReference type="PubMed" id="22673903"/>
    </source>
</evidence>
<name>A0A1W2Q6E9_RAT</name>
<reference evidence="7" key="4">
    <citation type="submission" date="2025-09" db="UniProtKB">
        <authorList>
            <consortium name="Ensembl"/>
        </authorList>
    </citation>
    <scope>IDENTIFICATION</scope>
    <source>
        <strain evidence="7">Brown Norway</strain>
    </source>
</reference>
<dbReference type="PANTHER" id="PTHR23281">
    <property type="entry name" value="MERLIN/MOESIN/EZRIN/RADIXIN"/>
    <property type="match status" value="1"/>
</dbReference>
<dbReference type="jPOST" id="A0A1W2Q6E9"/>
<dbReference type="GO" id="GO:0005886">
    <property type="term" value="C:plasma membrane"/>
    <property type="evidence" value="ECO:0007669"/>
    <property type="project" value="UniProtKB-SubCell"/>
</dbReference>
<dbReference type="SMART" id="SM00295">
    <property type="entry name" value="B41"/>
    <property type="match status" value="1"/>
</dbReference>
<protein>
    <submittedName>
        <fullName evidence="7">Moesin</fullName>
    </submittedName>
</protein>
<dbReference type="Gene3D" id="1.20.80.10">
    <property type="match status" value="1"/>
</dbReference>
<dbReference type="CDD" id="cd14473">
    <property type="entry name" value="FERM_B-lobe"/>
    <property type="match status" value="1"/>
</dbReference>
<accession>A0A1W2Q6E9</accession>
<dbReference type="AlphaFoldDB" id="A0A1W2Q6E9"/>
<evidence type="ECO:0000313" key="8">
    <source>
        <dbReference type="Proteomes" id="UP000002494"/>
    </source>
</evidence>
<dbReference type="Gene3D" id="2.30.29.30">
    <property type="entry name" value="Pleckstrin-homology domain (PH domain)/Phosphotyrosine-binding domain (PTB)"/>
    <property type="match status" value="1"/>
</dbReference>
<dbReference type="Pfam" id="PF09380">
    <property type="entry name" value="FERM_C"/>
    <property type="match status" value="1"/>
</dbReference>
<reference evidence="11" key="1">
    <citation type="journal article" date="2012" name="Nat. Commun.">
        <title>Quantitative maps of protein phosphorylation sites across 14 different rat organs and tissues.</title>
        <authorList>
            <person name="Lundby A."/>
            <person name="Secher A."/>
            <person name="Lage K."/>
            <person name="Nordsborg N.B."/>
            <person name="Dmytriyev A."/>
            <person name="Lundby C."/>
            <person name="Olsen J.V."/>
        </authorList>
    </citation>
    <scope>IDENTIFICATION BY MASS SPECTROMETRY [LARGE SCALE ANALYSIS]</scope>
</reference>